<keyword evidence="10" id="KW-1185">Reference proteome</keyword>
<accession>A0A9D5C5H2</accession>
<proteinExistence type="predicted"/>
<keyword evidence="7" id="KW-0812">Transmembrane</keyword>
<comment type="subcellular location">
    <subcellularLocation>
        <location evidence="1">Nucleus</location>
    </subcellularLocation>
</comment>
<evidence type="ECO:0000256" key="1">
    <source>
        <dbReference type="ARBA" id="ARBA00004123"/>
    </source>
</evidence>
<keyword evidence="7" id="KW-0472">Membrane</keyword>
<protein>
    <recommendedName>
        <fullName evidence="8">NAC domain-containing protein</fullName>
    </recommendedName>
</protein>
<dbReference type="GO" id="GO:0006355">
    <property type="term" value="P:regulation of DNA-templated transcription"/>
    <property type="evidence" value="ECO:0007669"/>
    <property type="project" value="InterPro"/>
</dbReference>
<keyword evidence="5" id="KW-0539">Nucleus</keyword>
<evidence type="ECO:0000259" key="8">
    <source>
        <dbReference type="PROSITE" id="PS51005"/>
    </source>
</evidence>
<evidence type="ECO:0000313" key="9">
    <source>
        <dbReference type="EMBL" id="KAJ0966643.1"/>
    </source>
</evidence>
<reference evidence="9" key="2">
    <citation type="journal article" date="2022" name="Hortic Res">
        <title>The genome of Dioscorea zingiberensis sheds light on the biosynthesis, origin and evolution of the medicinally important diosgenin saponins.</title>
        <authorList>
            <person name="Li Y."/>
            <person name="Tan C."/>
            <person name="Li Z."/>
            <person name="Guo J."/>
            <person name="Li S."/>
            <person name="Chen X."/>
            <person name="Wang C."/>
            <person name="Dai X."/>
            <person name="Yang H."/>
            <person name="Song W."/>
            <person name="Hou L."/>
            <person name="Xu J."/>
            <person name="Tong Z."/>
            <person name="Xu A."/>
            <person name="Yuan X."/>
            <person name="Wang W."/>
            <person name="Yang Q."/>
            <person name="Chen L."/>
            <person name="Sun Z."/>
            <person name="Wang K."/>
            <person name="Pan B."/>
            <person name="Chen J."/>
            <person name="Bao Y."/>
            <person name="Liu F."/>
            <person name="Qi X."/>
            <person name="Gang D.R."/>
            <person name="Wen J."/>
            <person name="Li J."/>
        </authorList>
    </citation>
    <scope>NUCLEOTIDE SEQUENCE</scope>
    <source>
        <strain evidence="9">Dzin_1.0</strain>
    </source>
</reference>
<dbReference type="AlphaFoldDB" id="A0A9D5C5H2"/>
<dbReference type="Pfam" id="PF02365">
    <property type="entry name" value="NAM"/>
    <property type="match status" value="1"/>
</dbReference>
<dbReference type="SUPFAM" id="SSF101941">
    <property type="entry name" value="NAC domain"/>
    <property type="match status" value="1"/>
</dbReference>
<sequence>MNSNPPVAGAASSERLAPGFRFHPTDEELVSYYLKRRVLGRDLARDAIAEVDLYKHEPWDLPAMSRLQSRDMEWYFFSPLDRKYSNRSRTNRGTAGGYWKTTGKDRPVRHGTRSVGMKKTLVFHSGRAPRGERTNWVMHEYRLEDENLRISGVPQDGYVVCRIFQKRGTGPQNGAQYGAPFVEEDWEEPDDLGIRTVNGDSVFIGSGTQDYFEANDLLHYPEANVSHENLPPLERADEQDTGSHLEGILQYQTFGDEANGCNNVPGLLDDPMLANNMEVNTVNLEQFGTSPSQSDGYVEINDFVETLDVHERTNESTDFPSVEPTDQNILIDMKECGDLPEVNIEEYFDILNENFDVPEPLQVPPALEDGVYLQPNDSPLAENVPVFPDVPSLGPSFVQDDLCPLNPDTWGFEKVDELMEYFDATDNSLHYTSLDPLEKSEYVDSSKLKHANLSLEFDGNNNPPHYASPQSSGTDAGMGASSSGTLPAANEQVVGKNGFSDKPLTKRLVDMLGSISSPPAFAAEYPADPVKSLVMSSANLPASSIHLTTGMIHISSLTVTDGANHWSLQKNGDMSFLLSYSTSSDAKVIGKVVCLEPITKMPRGFMSMLVRCGFFFLFLSTLILVASCKIGVHMYTR</sequence>
<evidence type="ECO:0000256" key="4">
    <source>
        <dbReference type="ARBA" id="ARBA00023163"/>
    </source>
</evidence>
<dbReference type="InterPro" id="IPR003441">
    <property type="entry name" value="NAC-dom"/>
</dbReference>
<dbReference type="Gene3D" id="2.170.150.80">
    <property type="entry name" value="NAC domain"/>
    <property type="match status" value="1"/>
</dbReference>
<feature type="compositionally biased region" description="Polar residues" evidence="6">
    <location>
        <begin position="459"/>
        <end position="485"/>
    </location>
</feature>
<dbReference type="PROSITE" id="PS51005">
    <property type="entry name" value="NAC"/>
    <property type="match status" value="1"/>
</dbReference>
<evidence type="ECO:0000256" key="6">
    <source>
        <dbReference type="SAM" id="MobiDB-lite"/>
    </source>
</evidence>
<dbReference type="PANTHER" id="PTHR31744">
    <property type="entry name" value="PROTEIN CUP-SHAPED COTYLEDON 2-RELATED"/>
    <property type="match status" value="1"/>
</dbReference>
<gene>
    <name evidence="9" type="ORF">J5N97_023560</name>
</gene>
<dbReference type="PANTHER" id="PTHR31744:SF210">
    <property type="entry name" value="NAC DOMAIN-CONTAINING PROTEIN 86-LIKE"/>
    <property type="match status" value="1"/>
</dbReference>
<keyword evidence="3" id="KW-0238">DNA-binding</keyword>
<evidence type="ECO:0000256" key="5">
    <source>
        <dbReference type="ARBA" id="ARBA00023242"/>
    </source>
</evidence>
<reference evidence="9" key="1">
    <citation type="submission" date="2021-03" db="EMBL/GenBank/DDBJ databases">
        <authorList>
            <person name="Li Z."/>
            <person name="Yang C."/>
        </authorList>
    </citation>
    <scope>NUCLEOTIDE SEQUENCE</scope>
    <source>
        <strain evidence="9">Dzin_1.0</strain>
        <tissue evidence="9">Leaf</tissue>
    </source>
</reference>
<name>A0A9D5C5H2_9LILI</name>
<comment type="caution">
    <text evidence="9">The sequence shown here is derived from an EMBL/GenBank/DDBJ whole genome shotgun (WGS) entry which is preliminary data.</text>
</comment>
<dbReference type="InterPro" id="IPR036093">
    <property type="entry name" value="NAC_dom_sf"/>
</dbReference>
<dbReference type="EMBL" id="JAGGNH010000007">
    <property type="protein sequence ID" value="KAJ0966643.1"/>
    <property type="molecule type" value="Genomic_DNA"/>
</dbReference>
<keyword evidence="2" id="KW-0805">Transcription regulation</keyword>
<evidence type="ECO:0000256" key="7">
    <source>
        <dbReference type="SAM" id="Phobius"/>
    </source>
</evidence>
<evidence type="ECO:0000313" key="10">
    <source>
        <dbReference type="Proteomes" id="UP001085076"/>
    </source>
</evidence>
<organism evidence="9 10">
    <name type="scientific">Dioscorea zingiberensis</name>
    <dbReference type="NCBI Taxonomy" id="325984"/>
    <lineage>
        <taxon>Eukaryota</taxon>
        <taxon>Viridiplantae</taxon>
        <taxon>Streptophyta</taxon>
        <taxon>Embryophyta</taxon>
        <taxon>Tracheophyta</taxon>
        <taxon>Spermatophyta</taxon>
        <taxon>Magnoliopsida</taxon>
        <taxon>Liliopsida</taxon>
        <taxon>Dioscoreales</taxon>
        <taxon>Dioscoreaceae</taxon>
        <taxon>Dioscorea</taxon>
    </lineage>
</organism>
<evidence type="ECO:0000256" key="3">
    <source>
        <dbReference type="ARBA" id="ARBA00023125"/>
    </source>
</evidence>
<dbReference type="Proteomes" id="UP001085076">
    <property type="component" value="Miscellaneous, Linkage group lg07"/>
</dbReference>
<keyword evidence="4" id="KW-0804">Transcription</keyword>
<dbReference type="GO" id="GO:0003677">
    <property type="term" value="F:DNA binding"/>
    <property type="evidence" value="ECO:0007669"/>
    <property type="project" value="UniProtKB-KW"/>
</dbReference>
<feature type="region of interest" description="Disordered" evidence="6">
    <location>
        <begin position="454"/>
        <end position="498"/>
    </location>
</feature>
<dbReference type="OrthoDB" id="777252at2759"/>
<dbReference type="FunFam" id="2.170.150.80:FF:000002">
    <property type="entry name" value="Nac domain-containing protein 86"/>
    <property type="match status" value="1"/>
</dbReference>
<feature type="domain" description="NAC" evidence="8">
    <location>
        <begin position="16"/>
        <end position="166"/>
    </location>
</feature>
<evidence type="ECO:0000256" key="2">
    <source>
        <dbReference type="ARBA" id="ARBA00023015"/>
    </source>
</evidence>
<keyword evidence="7" id="KW-1133">Transmembrane helix</keyword>
<feature type="transmembrane region" description="Helical" evidence="7">
    <location>
        <begin position="608"/>
        <end position="632"/>
    </location>
</feature>
<dbReference type="GO" id="GO:0005634">
    <property type="term" value="C:nucleus"/>
    <property type="evidence" value="ECO:0007669"/>
    <property type="project" value="UniProtKB-SubCell"/>
</dbReference>